<feature type="transmembrane region" description="Helical" evidence="7">
    <location>
        <begin position="241"/>
        <end position="260"/>
    </location>
</feature>
<dbReference type="RefSeq" id="XP_068354478.1">
    <property type="nucleotide sequence ID" value="XM_068493760.1"/>
</dbReference>
<keyword evidence="9" id="KW-1185">Reference proteome</keyword>
<feature type="transmembrane region" description="Helical" evidence="7">
    <location>
        <begin position="299"/>
        <end position="320"/>
    </location>
</feature>
<feature type="transmembrane region" description="Helical" evidence="7">
    <location>
        <begin position="53"/>
        <end position="74"/>
    </location>
</feature>
<dbReference type="InterPro" id="IPR048254">
    <property type="entry name" value="CDP_ALCOHOL_P_TRANSF_CS"/>
</dbReference>
<evidence type="ECO:0000256" key="3">
    <source>
        <dbReference type="ARBA" id="ARBA00022679"/>
    </source>
</evidence>
<dbReference type="Pfam" id="PF01066">
    <property type="entry name" value="CDP-OH_P_transf"/>
    <property type="match status" value="1"/>
</dbReference>
<evidence type="ECO:0000256" key="4">
    <source>
        <dbReference type="ARBA" id="ARBA00023136"/>
    </source>
</evidence>
<dbReference type="EMBL" id="MLAK01000915">
    <property type="protein sequence ID" value="OHT01342.1"/>
    <property type="molecule type" value="Genomic_DNA"/>
</dbReference>
<proteinExistence type="inferred from homology"/>
<dbReference type="VEuPathDB" id="TrichDB:TRFO_07573"/>
<dbReference type="Gene3D" id="1.20.120.1760">
    <property type="match status" value="1"/>
</dbReference>
<dbReference type="InterPro" id="IPR000462">
    <property type="entry name" value="CDP-OH_P_trans"/>
</dbReference>
<dbReference type="PROSITE" id="PS00379">
    <property type="entry name" value="CDP_ALCOHOL_P_TRANSF"/>
    <property type="match status" value="1"/>
</dbReference>
<dbReference type="Proteomes" id="UP000179807">
    <property type="component" value="Unassembled WGS sequence"/>
</dbReference>
<evidence type="ECO:0000256" key="7">
    <source>
        <dbReference type="SAM" id="Phobius"/>
    </source>
</evidence>
<evidence type="ECO:0000256" key="6">
    <source>
        <dbReference type="SAM" id="MobiDB-lite"/>
    </source>
</evidence>
<dbReference type="GO" id="GO:0016020">
    <property type="term" value="C:membrane"/>
    <property type="evidence" value="ECO:0007669"/>
    <property type="project" value="UniProtKB-SubCell"/>
</dbReference>
<feature type="transmembrane region" description="Helical" evidence="7">
    <location>
        <begin position="147"/>
        <end position="163"/>
    </location>
</feature>
<feature type="transmembrane region" description="Helical" evidence="7">
    <location>
        <begin position="326"/>
        <end position="349"/>
    </location>
</feature>
<dbReference type="PIRSF" id="PIRSF015665">
    <property type="entry name" value="CHOPT"/>
    <property type="match status" value="1"/>
</dbReference>
<dbReference type="AlphaFoldDB" id="A0A1J4JUY7"/>
<name>A0A1J4JUY7_9EUKA</name>
<keyword evidence="4 7" id="KW-0472">Membrane</keyword>
<evidence type="ECO:0000313" key="9">
    <source>
        <dbReference type="Proteomes" id="UP000179807"/>
    </source>
</evidence>
<dbReference type="GeneID" id="94828464"/>
<evidence type="ECO:0000256" key="2">
    <source>
        <dbReference type="ARBA" id="ARBA00010441"/>
    </source>
</evidence>
<keyword evidence="7" id="KW-0812">Transmembrane</keyword>
<sequence length="400" mass="44551">MRVFRNIFSPEEIENAKNYKYNGQDDSIFAKLFLRKYWDFLITFFPMTMAPNLITLIGFLFEVVSFLLSFIFSAGLQKPIPGWLCIFNGISLHVYQTLDNLDGRQARRTGSSSPLGQFFDHGCDAITGVLELLKVAMSFNMGNTTETFYFVFGMSVGFFLTSWEEYITHGFYLGPINGPDEGLVLLAIAQVASGLFPSIRPVARGTICKVLFSLGMIGTIGPIFVNVIKQSLGDPEKLKKAGISIIPSIISISLFMFSAFSETNPISSPYFTMGSGLVLQFQSQMTIVAYLTLRQPSKLFTSTLAGIWLFSLMPVLITSLNVGNLYWGIFSFGILAVMVHFDLGVIFGLSRGLGIPVLTLKEKEENNNLEIVPEDLHEEEETAPKEVPMNIFQDAKEEEV</sequence>
<evidence type="ECO:0000256" key="5">
    <source>
        <dbReference type="RuleBase" id="RU003750"/>
    </source>
</evidence>
<dbReference type="GO" id="GO:0008654">
    <property type="term" value="P:phospholipid biosynthetic process"/>
    <property type="evidence" value="ECO:0007669"/>
    <property type="project" value="InterPro"/>
</dbReference>
<evidence type="ECO:0000313" key="8">
    <source>
        <dbReference type="EMBL" id="OHT01342.1"/>
    </source>
</evidence>
<keyword evidence="3 5" id="KW-0808">Transferase</keyword>
<evidence type="ECO:0000256" key="1">
    <source>
        <dbReference type="ARBA" id="ARBA00004370"/>
    </source>
</evidence>
<gene>
    <name evidence="8" type="ORF">TRFO_07573</name>
</gene>
<dbReference type="InterPro" id="IPR014472">
    <property type="entry name" value="CHOPT"/>
</dbReference>
<comment type="subcellular location">
    <subcellularLocation>
        <location evidence="1">Membrane</location>
    </subcellularLocation>
</comment>
<dbReference type="GO" id="GO:0016780">
    <property type="term" value="F:phosphotransferase activity, for other substituted phosphate groups"/>
    <property type="evidence" value="ECO:0007669"/>
    <property type="project" value="InterPro"/>
</dbReference>
<feature type="transmembrane region" description="Helical" evidence="7">
    <location>
        <begin position="210"/>
        <end position="229"/>
    </location>
</feature>
<feature type="region of interest" description="Disordered" evidence="6">
    <location>
        <begin position="377"/>
        <end position="400"/>
    </location>
</feature>
<comment type="similarity">
    <text evidence="2 5">Belongs to the CDP-alcohol phosphatidyltransferase class-I family.</text>
</comment>
<protein>
    <submittedName>
        <fullName evidence="8">CDP-alcohol phosphatidyltransferase family protein</fullName>
    </submittedName>
</protein>
<keyword evidence="7" id="KW-1133">Transmembrane helix</keyword>
<organism evidence="8 9">
    <name type="scientific">Tritrichomonas foetus</name>
    <dbReference type="NCBI Taxonomy" id="1144522"/>
    <lineage>
        <taxon>Eukaryota</taxon>
        <taxon>Metamonada</taxon>
        <taxon>Parabasalia</taxon>
        <taxon>Tritrichomonadida</taxon>
        <taxon>Tritrichomonadidae</taxon>
        <taxon>Tritrichomonas</taxon>
    </lineage>
</organism>
<reference evidence="8" key="1">
    <citation type="submission" date="2016-10" db="EMBL/GenBank/DDBJ databases">
        <authorList>
            <person name="Benchimol M."/>
            <person name="Almeida L.G."/>
            <person name="Vasconcelos A.T."/>
            <person name="Perreira-Neves A."/>
            <person name="Rosa I.A."/>
            <person name="Tasca T."/>
            <person name="Bogo M.R."/>
            <person name="de Souza W."/>
        </authorList>
    </citation>
    <scope>NUCLEOTIDE SEQUENCE [LARGE SCALE GENOMIC DNA]</scope>
    <source>
        <strain evidence="8">K</strain>
    </source>
</reference>
<dbReference type="OrthoDB" id="196717at2759"/>
<comment type="caution">
    <text evidence="8">The sequence shown here is derived from an EMBL/GenBank/DDBJ whole genome shotgun (WGS) entry which is preliminary data.</text>
</comment>
<dbReference type="InterPro" id="IPR043130">
    <property type="entry name" value="CDP-OH_PTrfase_TM_dom"/>
</dbReference>
<accession>A0A1J4JUY7</accession>
<dbReference type="PANTHER" id="PTHR10414">
    <property type="entry name" value="ETHANOLAMINEPHOSPHOTRANSFERASE"/>
    <property type="match status" value="1"/>
</dbReference>
<dbReference type="PANTHER" id="PTHR10414:SF37">
    <property type="entry name" value="BB IN A BOXCAR, ISOFORM C"/>
    <property type="match status" value="1"/>
</dbReference>